<proteinExistence type="predicted"/>
<dbReference type="InterPro" id="IPR050186">
    <property type="entry name" value="TPT_transporter"/>
</dbReference>
<accession>A0AAU9JVN1</accession>
<dbReference type="InterPro" id="IPR004853">
    <property type="entry name" value="Sugar_P_trans_dom"/>
</dbReference>
<protein>
    <recommendedName>
        <fullName evidence="6">Sugar phosphate transporter domain-containing protein</fullName>
    </recommendedName>
</protein>
<dbReference type="EMBL" id="CAJZBQ010000053">
    <property type="protein sequence ID" value="CAG9331308.1"/>
    <property type="molecule type" value="Genomic_DNA"/>
</dbReference>
<comment type="caution">
    <text evidence="7">The sequence shown here is derived from an EMBL/GenBank/DDBJ whole genome shotgun (WGS) entry which is preliminary data.</text>
</comment>
<evidence type="ECO:0000256" key="5">
    <source>
        <dbReference type="SAM" id="Phobius"/>
    </source>
</evidence>
<reference evidence="7" key="1">
    <citation type="submission" date="2021-09" db="EMBL/GenBank/DDBJ databases">
        <authorList>
            <consortium name="AG Swart"/>
            <person name="Singh M."/>
            <person name="Singh A."/>
            <person name="Seah K."/>
            <person name="Emmerich C."/>
        </authorList>
    </citation>
    <scope>NUCLEOTIDE SEQUENCE</scope>
    <source>
        <strain evidence="7">ATCC30299</strain>
    </source>
</reference>
<feature type="domain" description="Sugar phosphate transporter" evidence="6">
    <location>
        <begin position="10"/>
        <end position="298"/>
    </location>
</feature>
<evidence type="ECO:0000256" key="1">
    <source>
        <dbReference type="ARBA" id="ARBA00004141"/>
    </source>
</evidence>
<evidence type="ECO:0000256" key="3">
    <source>
        <dbReference type="ARBA" id="ARBA00022989"/>
    </source>
</evidence>
<gene>
    <name evidence="7" type="ORF">BSTOLATCC_MIC53383</name>
</gene>
<dbReference type="PANTHER" id="PTHR11132">
    <property type="entry name" value="SOLUTE CARRIER FAMILY 35"/>
    <property type="match status" value="1"/>
</dbReference>
<feature type="transmembrane region" description="Helical" evidence="5">
    <location>
        <begin position="131"/>
        <end position="150"/>
    </location>
</feature>
<comment type="subcellular location">
    <subcellularLocation>
        <location evidence="1">Membrane</location>
        <topology evidence="1">Multi-pass membrane protein</topology>
    </subcellularLocation>
</comment>
<feature type="transmembrane region" description="Helical" evidence="5">
    <location>
        <begin position="279"/>
        <end position="299"/>
    </location>
</feature>
<feature type="transmembrane region" description="Helical" evidence="5">
    <location>
        <begin position="188"/>
        <end position="211"/>
    </location>
</feature>
<feature type="transmembrane region" description="Helical" evidence="5">
    <location>
        <begin position="156"/>
        <end position="176"/>
    </location>
</feature>
<keyword evidence="4 5" id="KW-0472">Membrane</keyword>
<dbReference type="Proteomes" id="UP001162131">
    <property type="component" value="Unassembled WGS sequence"/>
</dbReference>
<feature type="transmembrane region" description="Helical" evidence="5">
    <location>
        <begin position="223"/>
        <end position="241"/>
    </location>
</feature>
<dbReference type="GO" id="GO:0016020">
    <property type="term" value="C:membrane"/>
    <property type="evidence" value="ECO:0007669"/>
    <property type="project" value="UniProtKB-SubCell"/>
</dbReference>
<organism evidence="7 8">
    <name type="scientific">Blepharisma stoltei</name>
    <dbReference type="NCBI Taxonomy" id="1481888"/>
    <lineage>
        <taxon>Eukaryota</taxon>
        <taxon>Sar</taxon>
        <taxon>Alveolata</taxon>
        <taxon>Ciliophora</taxon>
        <taxon>Postciliodesmatophora</taxon>
        <taxon>Heterotrichea</taxon>
        <taxon>Heterotrichida</taxon>
        <taxon>Blepharismidae</taxon>
        <taxon>Blepharisma</taxon>
    </lineage>
</organism>
<evidence type="ECO:0000313" key="8">
    <source>
        <dbReference type="Proteomes" id="UP001162131"/>
    </source>
</evidence>
<feature type="transmembrane region" description="Helical" evidence="5">
    <location>
        <begin position="12"/>
        <end position="32"/>
    </location>
</feature>
<evidence type="ECO:0000256" key="2">
    <source>
        <dbReference type="ARBA" id="ARBA00022692"/>
    </source>
</evidence>
<keyword evidence="3 5" id="KW-1133">Transmembrane helix</keyword>
<evidence type="ECO:0000313" key="7">
    <source>
        <dbReference type="EMBL" id="CAG9331308.1"/>
    </source>
</evidence>
<dbReference type="Pfam" id="PF03151">
    <property type="entry name" value="TPT"/>
    <property type="match status" value="1"/>
</dbReference>
<keyword evidence="2 5" id="KW-0812">Transmembrane</keyword>
<feature type="transmembrane region" description="Helical" evidence="5">
    <location>
        <begin position="38"/>
        <end position="59"/>
    </location>
</feature>
<evidence type="ECO:0000259" key="6">
    <source>
        <dbReference type="Pfam" id="PF03151"/>
    </source>
</evidence>
<dbReference type="AlphaFoldDB" id="A0AAU9JVN1"/>
<keyword evidence="8" id="KW-1185">Reference proteome</keyword>
<sequence length="313" mass="34746">MNSILYKVFVCLFYGLCSFGLSFINKWIFAFYDFKFPFILLLLQFVFNAGFSVTYGAFVDNGPKAIWKVPKLTLDGCKSCLIISCTFLSNVSFGVISLTKVSIPVFLAIRRMVTILIYIVDLTYLGKPWKILEFLGVVLITVGGILSAANDFYADYFGYFLVMMNNAATVLHFNLCKSLSQKKPELDAGAQTFYMSLLSIPVLLCLCLFAEDTNSYELFDRAKPFYISLFITTVMGCLLTFSQALCINVNSPIATSVTGNCKDILATIVGLLVFPDVLITPWLLIGLAASLSGAIIYSYSKLLDELQKSSKVK</sequence>
<name>A0AAU9JVN1_9CILI</name>
<evidence type="ECO:0000256" key="4">
    <source>
        <dbReference type="ARBA" id="ARBA00023136"/>
    </source>
</evidence>
<feature type="transmembrane region" description="Helical" evidence="5">
    <location>
        <begin position="80"/>
        <end position="99"/>
    </location>
</feature>